<evidence type="ECO:0000313" key="8">
    <source>
        <dbReference type="Proteomes" id="UP001596414"/>
    </source>
</evidence>
<keyword evidence="2 5" id="KW-0812">Transmembrane</keyword>
<dbReference type="EMBL" id="JBHSZQ010000012">
    <property type="protein sequence ID" value="MFC7126008.1"/>
    <property type="molecule type" value="Genomic_DNA"/>
</dbReference>
<feature type="transmembrane region" description="Helical" evidence="5">
    <location>
        <begin position="142"/>
        <end position="160"/>
    </location>
</feature>
<feature type="transmembrane region" description="Helical" evidence="5">
    <location>
        <begin position="7"/>
        <end position="26"/>
    </location>
</feature>
<dbReference type="AlphaFoldDB" id="A0ABD5X480"/>
<dbReference type="Proteomes" id="UP001596414">
    <property type="component" value="Unassembled WGS sequence"/>
</dbReference>
<proteinExistence type="predicted"/>
<comment type="caution">
    <text evidence="7">The sequence shown here is derived from an EMBL/GenBank/DDBJ whole genome shotgun (WGS) entry which is preliminary data.</text>
</comment>
<feature type="transmembrane region" description="Helical" evidence="5">
    <location>
        <begin position="72"/>
        <end position="92"/>
    </location>
</feature>
<evidence type="ECO:0000256" key="4">
    <source>
        <dbReference type="ARBA" id="ARBA00023136"/>
    </source>
</evidence>
<feature type="domain" description="Sodium/calcium exchanger membrane region" evidence="6">
    <location>
        <begin position="9"/>
        <end position="162"/>
    </location>
</feature>
<accession>A0ABD5X480</accession>
<organism evidence="7 8">
    <name type="scientific">Halovenus rubra</name>
    <dbReference type="NCBI Taxonomy" id="869890"/>
    <lineage>
        <taxon>Archaea</taxon>
        <taxon>Methanobacteriati</taxon>
        <taxon>Methanobacteriota</taxon>
        <taxon>Stenosarchaea group</taxon>
        <taxon>Halobacteria</taxon>
        <taxon>Halobacteriales</taxon>
        <taxon>Haloarculaceae</taxon>
        <taxon>Halovenus</taxon>
    </lineage>
</organism>
<keyword evidence="3 5" id="KW-1133">Transmembrane helix</keyword>
<sequence length="336" mass="35075">MAGTVLLDLFWIFITTAAIWGGSGWLEDASAKLAVHYNLPPVVQGGLIAAAGSSFPELASVVVAAAQGSFGLGAGAIVGSAIFNILVIPALAVLVSGETLNANRTLVHKDTLFYLLAVLVLFLTFAFGLIYNPTKGSLNGEITRPLVLFPLAMYGLYLFLQWQDAADFAGRDESNSISPLKQWGLLLAGLLIILAAVERLVHSVISIGDVAGTSEFLWGITVVAAATSVPDTLVSVQAAENDRAVASIANVVGSNTFDLLVVIPLGVLITGTAAVNFTVTAPMMGCLMAATALLFVALRTNLALSPREAKLLLVAYLAFVGWAFAEALSFINILPS</sequence>
<feature type="transmembrane region" description="Helical" evidence="5">
    <location>
        <begin position="311"/>
        <end position="334"/>
    </location>
</feature>
<protein>
    <submittedName>
        <fullName evidence="7">Sodium:calcium antiporter</fullName>
    </submittedName>
</protein>
<dbReference type="InterPro" id="IPR044880">
    <property type="entry name" value="NCX_ion-bd_dom_sf"/>
</dbReference>
<evidence type="ECO:0000256" key="2">
    <source>
        <dbReference type="ARBA" id="ARBA00022692"/>
    </source>
</evidence>
<evidence type="ECO:0000256" key="1">
    <source>
        <dbReference type="ARBA" id="ARBA00004141"/>
    </source>
</evidence>
<evidence type="ECO:0000313" key="7">
    <source>
        <dbReference type="EMBL" id="MFC7126008.1"/>
    </source>
</evidence>
<evidence type="ECO:0000259" key="6">
    <source>
        <dbReference type="Pfam" id="PF01699"/>
    </source>
</evidence>
<comment type="subcellular location">
    <subcellularLocation>
        <location evidence="1">Membrane</location>
        <topology evidence="1">Multi-pass membrane protein</topology>
    </subcellularLocation>
</comment>
<keyword evidence="4 5" id="KW-0472">Membrane</keyword>
<dbReference type="RefSeq" id="WP_267638942.1">
    <property type="nucleotide sequence ID" value="NZ_JAODIY010000046.1"/>
</dbReference>
<feature type="transmembrane region" description="Helical" evidence="5">
    <location>
        <begin position="180"/>
        <end position="197"/>
    </location>
</feature>
<feature type="transmembrane region" description="Helical" evidence="5">
    <location>
        <begin position="112"/>
        <end position="130"/>
    </location>
</feature>
<dbReference type="InterPro" id="IPR004481">
    <property type="entry name" value="K/Na/Ca-exchanger"/>
</dbReference>
<evidence type="ECO:0000256" key="3">
    <source>
        <dbReference type="ARBA" id="ARBA00022989"/>
    </source>
</evidence>
<dbReference type="Gene3D" id="1.20.1420.30">
    <property type="entry name" value="NCX, central ion-binding region"/>
    <property type="match status" value="1"/>
</dbReference>
<dbReference type="GO" id="GO:0016020">
    <property type="term" value="C:membrane"/>
    <property type="evidence" value="ECO:0007669"/>
    <property type="project" value="UniProtKB-SubCell"/>
</dbReference>
<feature type="transmembrane region" description="Helical" evidence="5">
    <location>
        <begin position="281"/>
        <end position="299"/>
    </location>
</feature>
<name>A0ABD5X480_9EURY</name>
<feature type="transmembrane region" description="Helical" evidence="5">
    <location>
        <begin position="257"/>
        <end position="275"/>
    </location>
</feature>
<dbReference type="InterPro" id="IPR004837">
    <property type="entry name" value="NaCa_Exmemb"/>
</dbReference>
<dbReference type="Pfam" id="PF01699">
    <property type="entry name" value="Na_Ca_ex"/>
    <property type="match status" value="2"/>
</dbReference>
<dbReference type="PANTHER" id="PTHR10846">
    <property type="entry name" value="SODIUM/POTASSIUM/CALCIUM EXCHANGER"/>
    <property type="match status" value="1"/>
</dbReference>
<evidence type="ECO:0000256" key="5">
    <source>
        <dbReference type="SAM" id="Phobius"/>
    </source>
</evidence>
<feature type="domain" description="Sodium/calcium exchanger membrane region" evidence="6">
    <location>
        <begin position="182"/>
        <end position="324"/>
    </location>
</feature>
<reference evidence="7 8" key="1">
    <citation type="journal article" date="2014" name="Int. J. Syst. Evol. Microbiol.">
        <title>Complete genome sequence of Corynebacterium casei LMG S-19264T (=DSM 44701T), isolated from a smear-ripened cheese.</title>
        <authorList>
            <consortium name="US DOE Joint Genome Institute (JGI-PGF)"/>
            <person name="Walter F."/>
            <person name="Albersmeier A."/>
            <person name="Kalinowski J."/>
            <person name="Ruckert C."/>
        </authorList>
    </citation>
    <scope>NUCLEOTIDE SEQUENCE [LARGE SCALE GENOMIC DNA]</scope>
    <source>
        <strain evidence="7 8">CGMCC 4.7215</strain>
    </source>
</reference>
<dbReference type="PANTHER" id="PTHR10846:SF8">
    <property type="entry name" value="INNER MEMBRANE PROTEIN YRBG"/>
    <property type="match status" value="1"/>
</dbReference>
<gene>
    <name evidence="7" type="ORF">ACFQJ7_08155</name>
</gene>